<name>A0A1H4R7W2_9MICC</name>
<evidence type="ECO:0000256" key="1">
    <source>
        <dbReference type="SAM" id="MobiDB-lite"/>
    </source>
</evidence>
<feature type="domain" description="DUF2510" evidence="2">
    <location>
        <begin position="120"/>
        <end position="151"/>
    </location>
</feature>
<evidence type="ECO:0000259" key="2">
    <source>
        <dbReference type="Pfam" id="PF10708"/>
    </source>
</evidence>
<gene>
    <name evidence="3" type="ORF">SAMN04489745_2484</name>
</gene>
<dbReference type="Pfam" id="PF10708">
    <property type="entry name" value="DUF2510"/>
    <property type="match status" value="2"/>
</dbReference>
<reference evidence="3 4" key="1">
    <citation type="submission" date="2016-10" db="EMBL/GenBank/DDBJ databases">
        <authorList>
            <person name="de Groot N.N."/>
        </authorList>
    </citation>
    <scope>NUCLEOTIDE SEQUENCE [LARGE SCALE GENOMIC DNA]</scope>
    <source>
        <strain evidence="3 4">DSM 10495</strain>
    </source>
</reference>
<keyword evidence="4" id="KW-1185">Reference proteome</keyword>
<dbReference type="STRING" id="156980.SAMN04489745_2484"/>
<proteinExistence type="predicted"/>
<dbReference type="EMBL" id="FNSN01000003">
    <property type="protein sequence ID" value="SEC27965.1"/>
    <property type="molecule type" value="Genomic_DNA"/>
</dbReference>
<sequence length="182" mass="20351">MWDDDCEHEYSYSCECDCDHWCWHEYQCREYDCDCDSYTRTSDAEDYGGSESTPFTLKDAVVIAGGAALVIGTLKIFGKKSSDAEAEDESGDEASSELPQSTTMLSAAPAPPAPRSLPPAGWYQDGRPELLRWWDGGTWTDHFQPTAMQAAAVAPAVPAGWYHDSQGRIRWWDGRSWTQHVQ</sequence>
<evidence type="ECO:0000313" key="3">
    <source>
        <dbReference type="EMBL" id="SEC27965.1"/>
    </source>
</evidence>
<accession>A0A1H4R7W2</accession>
<feature type="compositionally biased region" description="Acidic residues" evidence="1">
    <location>
        <begin position="84"/>
        <end position="95"/>
    </location>
</feature>
<feature type="region of interest" description="Disordered" evidence="1">
    <location>
        <begin position="84"/>
        <end position="121"/>
    </location>
</feature>
<dbReference type="RefSeq" id="WP_066215658.1">
    <property type="nucleotide sequence ID" value="NZ_FNSN01000003.1"/>
</dbReference>
<organism evidence="3 4">
    <name type="scientific">Arthrobacter woluwensis</name>
    <dbReference type="NCBI Taxonomy" id="156980"/>
    <lineage>
        <taxon>Bacteria</taxon>
        <taxon>Bacillati</taxon>
        <taxon>Actinomycetota</taxon>
        <taxon>Actinomycetes</taxon>
        <taxon>Micrococcales</taxon>
        <taxon>Micrococcaceae</taxon>
        <taxon>Arthrobacter</taxon>
    </lineage>
</organism>
<dbReference type="Proteomes" id="UP000182652">
    <property type="component" value="Unassembled WGS sequence"/>
</dbReference>
<protein>
    <recommendedName>
        <fullName evidence="2">DUF2510 domain-containing protein</fullName>
    </recommendedName>
</protein>
<dbReference type="AlphaFoldDB" id="A0A1H4R7W2"/>
<dbReference type="InterPro" id="IPR018929">
    <property type="entry name" value="DUF2510"/>
</dbReference>
<evidence type="ECO:0000313" key="4">
    <source>
        <dbReference type="Proteomes" id="UP000182652"/>
    </source>
</evidence>
<feature type="domain" description="DUF2510" evidence="2">
    <location>
        <begin position="159"/>
        <end position="182"/>
    </location>
</feature>